<sequence length="156" mass="16432">MHYHASAHRAAIRANLASLLDRLECSDAAQRSAQLAKATKPAAPASAPPFLARGTVPMGAVAVDGNKLMSRAQYSSADEAVAIAYEIDGLLVELQTRVAKMATVGMEIDPQAFTGNLRGGLGFLASELRRVLEQHQYAAERLAPTLARSTGFGGAQ</sequence>
<proteinExistence type="predicted"/>
<keyword evidence="2" id="KW-1185">Reference proteome</keyword>
<dbReference type="Proteomes" id="UP001156706">
    <property type="component" value="Unassembled WGS sequence"/>
</dbReference>
<organism evidence="1 2">
    <name type="scientific">Chitinimonas prasina</name>
    <dbReference type="NCBI Taxonomy" id="1434937"/>
    <lineage>
        <taxon>Bacteria</taxon>
        <taxon>Pseudomonadati</taxon>
        <taxon>Pseudomonadota</taxon>
        <taxon>Betaproteobacteria</taxon>
        <taxon>Neisseriales</taxon>
        <taxon>Chitinibacteraceae</taxon>
        <taxon>Chitinimonas</taxon>
    </lineage>
</organism>
<protein>
    <submittedName>
        <fullName evidence="1">Uncharacterized protein</fullName>
    </submittedName>
</protein>
<reference evidence="2" key="1">
    <citation type="journal article" date="2019" name="Int. J. Syst. Evol. Microbiol.">
        <title>The Global Catalogue of Microorganisms (GCM) 10K type strain sequencing project: providing services to taxonomists for standard genome sequencing and annotation.</title>
        <authorList>
            <consortium name="The Broad Institute Genomics Platform"/>
            <consortium name="The Broad Institute Genome Sequencing Center for Infectious Disease"/>
            <person name="Wu L."/>
            <person name="Ma J."/>
        </authorList>
    </citation>
    <scope>NUCLEOTIDE SEQUENCE [LARGE SCALE GENOMIC DNA]</scope>
    <source>
        <strain evidence="2">NBRC 110044</strain>
    </source>
</reference>
<accession>A0ABQ5YE89</accession>
<evidence type="ECO:0000313" key="2">
    <source>
        <dbReference type="Proteomes" id="UP001156706"/>
    </source>
</evidence>
<name>A0ABQ5YE89_9NEIS</name>
<dbReference type="EMBL" id="BSOG01000002">
    <property type="protein sequence ID" value="GLR13295.1"/>
    <property type="molecule type" value="Genomic_DNA"/>
</dbReference>
<gene>
    <name evidence="1" type="ORF">GCM10007907_20850</name>
</gene>
<evidence type="ECO:0000313" key="1">
    <source>
        <dbReference type="EMBL" id="GLR13295.1"/>
    </source>
</evidence>
<comment type="caution">
    <text evidence="1">The sequence shown here is derived from an EMBL/GenBank/DDBJ whole genome shotgun (WGS) entry which is preliminary data.</text>
</comment>
<dbReference type="RefSeq" id="WP_284196401.1">
    <property type="nucleotide sequence ID" value="NZ_BSOG01000002.1"/>
</dbReference>